<dbReference type="InParanoid" id="A0A2V0PFM0"/>
<comment type="caution">
    <text evidence="5">The sequence shown here is derived from an EMBL/GenBank/DDBJ whole genome shotgun (WGS) entry which is preliminary data.</text>
</comment>
<accession>A0A2V0PFM0</accession>
<reference evidence="5 6" key="1">
    <citation type="journal article" date="2018" name="Sci. Rep.">
        <title>Raphidocelis subcapitata (=Pseudokirchneriella subcapitata) provides an insight into genome evolution and environmental adaptations in the Sphaeropleales.</title>
        <authorList>
            <person name="Suzuki S."/>
            <person name="Yamaguchi H."/>
            <person name="Nakajima N."/>
            <person name="Kawachi M."/>
        </authorList>
    </citation>
    <scope>NUCLEOTIDE SEQUENCE [LARGE SCALE GENOMIC DNA]</scope>
    <source>
        <strain evidence="5 6">NIES-35</strain>
    </source>
</reference>
<dbReference type="Gene3D" id="2.60.40.790">
    <property type="match status" value="1"/>
</dbReference>
<dbReference type="Proteomes" id="UP000247498">
    <property type="component" value="Unassembled WGS sequence"/>
</dbReference>
<dbReference type="InterPro" id="IPR011990">
    <property type="entry name" value="TPR-like_helical_dom_sf"/>
</dbReference>
<keyword evidence="3" id="KW-0175">Coiled coil</keyword>
<dbReference type="PANTHER" id="PTHR22904:SF533">
    <property type="entry name" value="HSP70-HSP90 ORGANIZING PROTEIN 3"/>
    <property type="match status" value="1"/>
</dbReference>
<dbReference type="SUPFAM" id="SSF48452">
    <property type="entry name" value="TPR-like"/>
    <property type="match status" value="1"/>
</dbReference>
<keyword evidence="6" id="KW-1185">Reference proteome</keyword>
<dbReference type="SUPFAM" id="SSF49764">
    <property type="entry name" value="HSP20-like chaperones"/>
    <property type="match status" value="1"/>
</dbReference>
<evidence type="ECO:0000256" key="1">
    <source>
        <dbReference type="ARBA" id="ARBA00022737"/>
    </source>
</evidence>
<evidence type="ECO:0000256" key="2">
    <source>
        <dbReference type="ARBA" id="ARBA00022803"/>
    </source>
</evidence>
<evidence type="ECO:0008006" key="7">
    <source>
        <dbReference type="Google" id="ProtNLM"/>
    </source>
</evidence>
<evidence type="ECO:0000313" key="6">
    <source>
        <dbReference type="Proteomes" id="UP000247498"/>
    </source>
</evidence>
<dbReference type="InterPro" id="IPR008978">
    <property type="entry name" value="HSP20-like_chaperone"/>
</dbReference>
<name>A0A2V0PFM0_9CHLO</name>
<evidence type="ECO:0000313" key="5">
    <source>
        <dbReference type="EMBL" id="GBF98648.1"/>
    </source>
</evidence>
<dbReference type="EMBL" id="BDRX01000131">
    <property type="protein sequence ID" value="GBF98648.1"/>
    <property type="molecule type" value="Genomic_DNA"/>
</dbReference>
<feature type="coiled-coil region" evidence="3">
    <location>
        <begin position="921"/>
        <end position="948"/>
    </location>
</feature>
<evidence type="ECO:0000256" key="3">
    <source>
        <dbReference type="SAM" id="Coils"/>
    </source>
</evidence>
<feature type="region of interest" description="Disordered" evidence="4">
    <location>
        <begin position="481"/>
        <end position="503"/>
    </location>
</feature>
<proteinExistence type="predicted"/>
<dbReference type="STRING" id="307507.A0A2V0PFM0"/>
<keyword evidence="1" id="KW-0677">Repeat</keyword>
<dbReference type="OrthoDB" id="550043at2759"/>
<keyword evidence="2" id="KW-0802">TPR repeat</keyword>
<dbReference type="AlphaFoldDB" id="A0A2V0PFM0"/>
<gene>
    <name evidence="5" type="ORF">Rsub_11642</name>
</gene>
<evidence type="ECO:0000256" key="4">
    <source>
        <dbReference type="SAM" id="MobiDB-lite"/>
    </source>
</evidence>
<dbReference type="Gene3D" id="1.25.40.10">
    <property type="entry name" value="Tetratricopeptide repeat domain"/>
    <property type="match status" value="1"/>
</dbReference>
<protein>
    <recommendedName>
        <fullName evidence="7">CS domain-containing protein</fullName>
    </recommendedName>
</protein>
<organism evidence="5 6">
    <name type="scientific">Raphidocelis subcapitata</name>
    <dbReference type="NCBI Taxonomy" id="307507"/>
    <lineage>
        <taxon>Eukaryota</taxon>
        <taxon>Viridiplantae</taxon>
        <taxon>Chlorophyta</taxon>
        <taxon>core chlorophytes</taxon>
        <taxon>Chlorophyceae</taxon>
        <taxon>CS clade</taxon>
        <taxon>Sphaeropleales</taxon>
        <taxon>Selenastraceae</taxon>
        <taxon>Raphidocelis</taxon>
    </lineage>
</organism>
<dbReference type="GO" id="GO:0051879">
    <property type="term" value="F:Hsp90 protein binding"/>
    <property type="evidence" value="ECO:0007669"/>
    <property type="project" value="TreeGrafter"/>
</dbReference>
<feature type="region of interest" description="Disordered" evidence="4">
    <location>
        <begin position="954"/>
        <end position="979"/>
    </location>
</feature>
<dbReference type="PANTHER" id="PTHR22904">
    <property type="entry name" value="TPR REPEAT CONTAINING PROTEIN"/>
    <property type="match status" value="1"/>
</dbReference>
<sequence>MAGHFAAGGEAELRALRLGHLKRRGADALASGDARAAIQHFTAALQLCGGSSSGGGGGGEGPDACSLRRALLANRSAAALAAGRAAAALSDADLAAAAAPLWPKAHWRRGRALAALGRWPEAAAAYARAHGLAAAAGDAAAARECAAALSGAVGRLTRQQVADATLELALGAGGVAGGAEAARPGGCLTASAAEGPGEHHVQLLTAAGVDGSVAPAAAPLAQPPAEPPAGGAASPLALVPAAAPAGAEAAAAAAAAAPPEVACAAAACANGGTLEVVEDSEGRRVGGESAWLRREVAREAAFLEVREEGRAESQSRLARWLLRPNGAPPPGEAALLRARLAARLRSWGAARREAEAAVAALSGAAGEANRLCRQLVSAHETLGDACMLGDYENAGGAGPAAAAVAGGGDPAAAAAAYRIALDLLPPPPPPAAPPRGGGAPLAAWAAAARRRIAPRLAAARSRLSDHQQLQGALNYRLTADAHSSPATGGASRAPAGGDGTPPRGAIVAAAPAARVVLRFAWPAAPSAGGEPRACPAAPGPLLSAGDRAALLAGLAAAAAVPRTAVLLEGISTAAPAPREPKDEDRAPAARIDVALTMEGEGAARAFVLGAGASLLAFAAAAAQAGQPAAARLLREWGGKQGCSLSTAVVLAHPQQQHLQPAVAAPQPPFAAAAPTELPCDLGAAAAASASAVAPPAPPARLPLALPYARYRLVSASGAPVERPDKHPFCMSRVHYAAAAAAASSAPSDPVWFEPADGSCRWRQSASEVEVQCLRVPPGLPASALSVQIAPFSLRVANAASGEVYLDGRLHRGVAPRGSGWAHGGGEGEEGCVVTLAKMNLELFERRAPLCFGLASCPHFVFPWRHSECWWPRLFEGDGHAAQAVAWDDADKDYSDLPPAIEALRLREAAREDGARREAAADKALRARLQGLEDRRRAERQERLAALRRRCWEEAAPGAAPGAAQQAAAARAAAAGGQLA</sequence>